<feature type="region of interest" description="Disordered" evidence="1">
    <location>
        <begin position="38"/>
        <end position="66"/>
    </location>
</feature>
<comment type="caution">
    <text evidence="2">The sequence shown here is derived from an EMBL/GenBank/DDBJ whole genome shotgun (WGS) entry which is preliminary data.</text>
</comment>
<dbReference type="EMBL" id="JACGCI010000238">
    <property type="protein sequence ID" value="KAF6741517.1"/>
    <property type="molecule type" value="Genomic_DNA"/>
</dbReference>
<dbReference type="AlphaFoldDB" id="A0A8H6H8K2"/>
<dbReference type="OrthoDB" id="3270344at2759"/>
<evidence type="ECO:0000313" key="2">
    <source>
        <dbReference type="EMBL" id="KAF6741517.1"/>
    </source>
</evidence>
<evidence type="ECO:0000313" key="3">
    <source>
        <dbReference type="Proteomes" id="UP000521943"/>
    </source>
</evidence>
<accession>A0A8H6H8K2</accession>
<feature type="compositionally biased region" description="Low complexity" evidence="1">
    <location>
        <begin position="249"/>
        <end position="261"/>
    </location>
</feature>
<feature type="compositionally biased region" description="Basic residues" evidence="1">
    <location>
        <begin position="215"/>
        <end position="227"/>
    </location>
</feature>
<dbReference type="Proteomes" id="UP000521943">
    <property type="component" value="Unassembled WGS sequence"/>
</dbReference>
<feature type="region of interest" description="Disordered" evidence="1">
    <location>
        <begin position="184"/>
        <end position="263"/>
    </location>
</feature>
<gene>
    <name evidence="2" type="ORF">DFP72DRAFT_833203</name>
</gene>
<feature type="region of interest" description="Disordered" evidence="1">
    <location>
        <begin position="329"/>
        <end position="419"/>
    </location>
</feature>
<sequence>GGIDCPACGLHVDIRDRETGGFTVQMWEEHKARWATSGLPSLDPHTSTSNANPGLPASKGRRAKRTEEERIDYLRADPYVAQLDAYTVLCGICNKWIKLRHHSTYSSIPWYAHRKSCLAKELKKAGAYTLEERNTLFTKDPDIRKFDAERVLCNRCDQWLGVPADDHRQAVQKWLVHRAACGGGQGAGRAGSGEHQLENQQQRQQQHQQGGHGGRYAHGHGHAHGHHPYSPPPFSEHRHAGSPTLHQGHPSSAPSSHPSHPIGDEAEREAWLRADPLIEEVEPRRVLCRGCHTWLQLRKDTTFCRSPWVKHRARCGKGSKRPLQKQAELAELKRRPGGPSSAPIDVDMDIDENDKKLVSDSSASHPQHTSLRTNPGREEAETRQRRARPRTLVIETKLPQAVSSSSPLSGSDPSASGCVHGRWRRRRRWRWRGRAEARRERDGDAASGGSMVRVGLADLDSPAGRKQFLASSIHFLFLATYEASDDMSIAALLTYLNAAMPVDKHEDFDTSEVVRYVAALVKEGEGRGRGAGRVVLEGDVVRLSV</sequence>
<feature type="compositionally biased region" description="Polar residues" evidence="1">
    <location>
        <begin position="359"/>
        <end position="373"/>
    </location>
</feature>
<reference evidence="2 3" key="1">
    <citation type="submission" date="2020-07" db="EMBL/GenBank/DDBJ databases">
        <title>Comparative genomics of pyrophilous fungi reveals a link between fire events and developmental genes.</title>
        <authorList>
            <consortium name="DOE Joint Genome Institute"/>
            <person name="Steindorff A.S."/>
            <person name="Carver A."/>
            <person name="Calhoun S."/>
            <person name="Stillman K."/>
            <person name="Liu H."/>
            <person name="Lipzen A."/>
            <person name="Pangilinan J."/>
            <person name="Labutti K."/>
            <person name="Bruns T.D."/>
            <person name="Grigoriev I.V."/>
        </authorList>
    </citation>
    <scope>NUCLEOTIDE SEQUENCE [LARGE SCALE GENOMIC DNA]</scope>
    <source>
        <strain evidence="2 3">CBS 144469</strain>
    </source>
</reference>
<keyword evidence="3" id="KW-1185">Reference proteome</keyword>
<feature type="compositionally biased region" description="Basic and acidic residues" evidence="1">
    <location>
        <begin position="375"/>
        <end position="384"/>
    </location>
</feature>
<name>A0A8H6H8K2_9AGAR</name>
<feature type="compositionally biased region" description="Low complexity" evidence="1">
    <location>
        <begin position="403"/>
        <end position="417"/>
    </location>
</feature>
<feature type="non-terminal residue" evidence="2">
    <location>
        <position position="545"/>
    </location>
</feature>
<protein>
    <submittedName>
        <fullName evidence="2">Uncharacterized protein</fullName>
    </submittedName>
</protein>
<feature type="compositionally biased region" description="Low complexity" evidence="1">
    <location>
        <begin position="200"/>
        <end position="209"/>
    </location>
</feature>
<organism evidence="2 3">
    <name type="scientific">Ephemerocybe angulata</name>
    <dbReference type="NCBI Taxonomy" id="980116"/>
    <lineage>
        <taxon>Eukaryota</taxon>
        <taxon>Fungi</taxon>
        <taxon>Dikarya</taxon>
        <taxon>Basidiomycota</taxon>
        <taxon>Agaricomycotina</taxon>
        <taxon>Agaricomycetes</taxon>
        <taxon>Agaricomycetidae</taxon>
        <taxon>Agaricales</taxon>
        <taxon>Agaricineae</taxon>
        <taxon>Psathyrellaceae</taxon>
        <taxon>Ephemerocybe</taxon>
    </lineage>
</organism>
<proteinExistence type="predicted"/>
<evidence type="ECO:0000256" key="1">
    <source>
        <dbReference type="SAM" id="MobiDB-lite"/>
    </source>
</evidence>